<dbReference type="STRING" id="452589.G9NQX5"/>
<feature type="signal peptide" evidence="1">
    <location>
        <begin position="1"/>
        <end position="18"/>
    </location>
</feature>
<keyword evidence="1" id="KW-0732">Signal</keyword>
<dbReference type="PANTHER" id="PTHR43798">
    <property type="entry name" value="MONOACYLGLYCEROL LIPASE"/>
    <property type="match status" value="1"/>
</dbReference>
<evidence type="ECO:0000313" key="3">
    <source>
        <dbReference type="EMBL" id="EHK46945.1"/>
    </source>
</evidence>
<dbReference type="HOGENOM" id="CLU_020336_16_1_1"/>
<dbReference type="GO" id="GO:0046464">
    <property type="term" value="P:acylglycerol catabolic process"/>
    <property type="evidence" value="ECO:0007669"/>
    <property type="project" value="TreeGrafter"/>
</dbReference>
<keyword evidence="3" id="KW-0378">Hydrolase</keyword>
<gene>
    <name evidence="3" type="ORF">TRIATDRAFT_263390</name>
</gene>
<dbReference type="eggNOG" id="KOG4178">
    <property type="taxonomic scope" value="Eukaryota"/>
</dbReference>
<dbReference type="OMA" id="AELSWWY"/>
<dbReference type="Gene3D" id="3.40.50.1820">
    <property type="entry name" value="alpha/beta hydrolase"/>
    <property type="match status" value="1"/>
</dbReference>
<dbReference type="PANTHER" id="PTHR43798:SF5">
    <property type="entry name" value="MONOACYLGLYCEROL LIPASE ABHD6"/>
    <property type="match status" value="1"/>
</dbReference>
<dbReference type="InterPro" id="IPR029058">
    <property type="entry name" value="AB_hydrolase_fold"/>
</dbReference>
<evidence type="ECO:0000259" key="2">
    <source>
        <dbReference type="Pfam" id="PF00561"/>
    </source>
</evidence>
<dbReference type="SUPFAM" id="SSF53474">
    <property type="entry name" value="alpha/beta-Hydrolases"/>
    <property type="match status" value="1"/>
</dbReference>
<evidence type="ECO:0000313" key="4">
    <source>
        <dbReference type="Proteomes" id="UP000005426"/>
    </source>
</evidence>
<reference evidence="3 4" key="1">
    <citation type="journal article" date="2011" name="Genome Biol.">
        <title>Comparative genome sequence analysis underscores mycoparasitism as the ancestral life style of Trichoderma.</title>
        <authorList>
            <person name="Kubicek C.P."/>
            <person name="Herrera-Estrella A."/>
            <person name="Seidl-Seiboth V."/>
            <person name="Martinez D.A."/>
            <person name="Druzhinina I.S."/>
            <person name="Thon M."/>
            <person name="Zeilinger S."/>
            <person name="Casas-Flores S."/>
            <person name="Horwitz B.A."/>
            <person name="Mukherjee P.K."/>
            <person name="Mukherjee M."/>
            <person name="Kredics L."/>
            <person name="Alcaraz L.D."/>
            <person name="Aerts A."/>
            <person name="Antal Z."/>
            <person name="Atanasova L."/>
            <person name="Cervantes-Badillo M.G."/>
            <person name="Challacombe J."/>
            <person name="Chertkov O."/>
            <person name="McCluskey K."/>
            <person name="Coulpier F."/>
            <person name="Deshpande N."/>
            <person name="von Doehren H."/>
            <person name="Ebbole D.J."/>
            <person name="Esquivel-Naranjo E.U."/>
            <person name="Fekete E."/>
            <person name="Flipphi M."/>
            <person name="Glaser F."/>
            <person name="Gomez-Rodriguez E.Y."/>
            <person name="Gruber S."/>
            <person name="Han C."/>
            <person name="Henrissat B."/>
            <person name="Hermosa R."/>
            <person name="Hernandez-Onate M."/>
            <person name="Karaffa L."/>
            <person name="Kosti I."/>
            <person name="Le Crom S."/>
            <person name="Lindquist E."/>
            <person name="Lucas S."/>
            <person name="Luebeck M."/>
            <person name="Luebeck P.S."/>
            <person name="Margeot A."/>
            <person name="Metz B."/>
            <person name="Misra M."/>
            <person name="Nevalainen H."/>
            <person name="Omann M."/>
            <person name="Packer N."/>
            <person name="Perrone G."/>
            <person name="Uresti-Rivera E.E."/>
            <person name="Salamov A."/>
            <person name="Schmoll M."/>
            <person name="Seiboth B."/>
            <person name="Shapiro H."/>
            <person name="Sukno S."/>
            <person name="Tamayo-Ramos J.A."/>
            <person name="Tisch D."/>
            <person name="Wiest A."/>
            <person name="Wilkinson H.H."/>
            <person name="Zhang M."/>
            <person name="Coutinho P.M."/>
            <person name="Kenerley C.M."/>
            <person name="Monte E."/>
            <person name="Baker S.E."/>
            <person name="Grigoriev I.V."/>
        </authorList>
    </citation>
    <scope>NUCLEOTIDE SEQUENCE [LARGE SCALE GENOMIC DNA]</scope>
    <source>
        <strain evidence="4">ATCC 20476 / IMI 206040</strain>
    </source>
</reference>
<dbReference type="GO" id="GO:0016020">
    <property type="term" value="C:membrane"/>
    <property type="evidence" value="ECO:0007669"/>
    <property type="project" value="TreeGrafter"/>
</dbReference>
<dbReference type="PRINTS" id="PR00412">
    <property type="entry name" value="EPOXHYDRLASE"/>
</dbReference>
<dbReference type="OrthoDB" id="408373at2759"/>
<feature type="chain" id="PRO_5003524724" evidence="1">
    <location>
        <begin position="19"/>
        <end position="303"/>
    </location>
</feature>
<proteinExistence type="predicted"/>
<dbReference type="GO" id="GO:0047372">
    <property type="term" value="F:monoacylglycerol lipase activity"/>
    <property type="evidence" value="ECO:0007669"/>
    <property type="project" value="TreeGrafter"/>
</dbReference>
<keyword evidence="4" id="KW-1185">Reference proteome</keyword>
<dbReference type="Pfam" id="PF00561">
    <property type="entry name" value="Abhydrolase_1"/>
    <property type="match status" value="1"/>
</dbReference>
<accession>G9NQX5</accession>
<feature type="domain" description="AB hydrolase-1" evidence="2">
    <location>
        <begin position="51"/>
        <end position="155"/>
    </location>
</feature>
<dbReference type="InterPro" id="IPR000639">
    <property type="entry name" value="Epox_hydrolase-like"/>
</dbReference>
<protein>
    <submittedName>
        <fullName evidence="3">Epoxidase hydrolase</fullName>
    </submittedName>
</protein>
<dbReference type="AlphaFoldDB" id="G9NQX5"/>
<organism evidence="3 4">
    <name type="scientific">Hypocrea atroviridis (strain ATCC 20476 / IMI 206040)</name>
    <name type="common">Trichoderma atroviride</name>
    <dbReference type="NCBI Taxonomy" id="452589"/>
    <lineage>
        <taxon>Eukaryota</taxon>
        <taxon>Fungi</taxon>
        <taxon>Dikarya</taxon>
        <taxon>Ascomycota</taxon>
        <taxon>Pezizomycotina</taxon>
        <taxon>Sordariomycetes</taxon>
        <taxon>Hypocreomycetidae</taxon>
        <taxon>Hypocreales</taxon>
        <taxon>Hypocreaceae</taxon>
        <taxon>Trichoderma</taxon>
    </lineage>
</organism>
<name>G9NQX5_HYPAI</name>
<dbReference type="Proteomes" id="UP000005426">
    <property type="component" value="Unassembled WGS sequence"/>
</dbReference>
<dbReference type="InterPro" id="IPR050266">
    <property type="entry name" value="AB_hydrolase_sf"/>
</dbReference>
<evidence type="ECO:0000256" key="1">
    <source>
        <dbReference type="SAM" id="SignalP"/>
    </source>
</evidence>
<sequence length="303" mass="32559">MPAPYRAPATLLWRGALAFHTLTPIRFVNTSTLSIAYYDSAPRDSAAPVAILVHGFPYSIDTYVDVVPKLSAKGYRLIVPYLRGHGTTSFLSPSTPRSAEQAALGKDIVDLMDALSTDKAIFAGFDWGSVAVNVAAALGPDRCTGMVAANSCLIQNRQTAWATAPSPSLATRWFLYVLLTPQAYSALAMELDAAVPAFRYPDYVDIATNFYKNRLLYAPGDPAYAELAGDLDLLPVIRVPSVTLDPDQAPVFPATNGSSTAQHFSGPRVHHIVQGCGENIPLQSPQVFAEAVLEVAALGRRHN</sequence>
<dbReference type="EMBL" id="ABDG02000021">
    <property type="protein sequence ID" value="EHK46945.1"/>
    <property type="molecule type" value="Genomic_DNA"/>
</dbReference>
<dbReference type="InterPro" id="IPR000073">
    <property type="entry name" value="AB_hydrolase_1"/>
</dbReference>
<comment type="caution">
    <text evidence="3">The sequence shown here is derived from an EMBL/GenBank/DDBJ whole genome shotgun (WGS) entry which is preliminary data.</text>
</comment>